<dbReference type="EMBL" id="JALJOR010000006">
    <property type="protein sequence ID" value="KAK9815634.1"/>
    <property type="molecule type" value="Genomic_DNA"/>
</dbReference>
<sequence length="262" mass="28940">MLAERKPLKAVFFDLDDTLVLTQDADLQAYAAVAELTHQLLPQVDVDRLIDDWRIEFVSSPWDPTHQVDVHIWRTALWCKALQKQGVADQEVASQLYGCFHQTRMQLFTFEPGVHDLVTQLKSQGFSCAIITNGHASIQRAKLAACQAAGLFDAMLVGGEEVLGGREEKPDPHIFLKACAILDCHPSEAVHIGDSLSSDIQGGINAKLAATIWVNRDGRPLPATGPKPTFIVEHVTQLADVLQQLQREATESPMSRYHSCPL</sequence>
<evidence type="ECO:0000256" key="1">
    <source>
        <dbReference type="ARBA" id="ARBA00001946"/>
    </source>
</evidence>
<keyword evidence="5" id="KW-1185">Reference proteome</keyword>
<evidence type="ECO:0008006" key="6">
    <source>
        <dbReference type="Google" id="ProtNLM"/>
    </source>
</evidence>
<dbReference type="GO" id="GO:0050124">
    <property type="term" value="F:N-acylneuraminate-9-phosphatase activity"/>
    <property type="evidence" value="ECO:0007669"/>
    <property type="project" value="TreeGrafter"/>
</dbReference>
<evidence type="ECO:0000256" key="2">
    <source>
        <dbReference type="ARBA" id="ARBA00022801"/>
    </source>
</evidence>
<organism evidence="4 5">
    <name type="scientific">[Myrmecia] bisecta</name>
    <dbReference type="NCBI Taxonomy" id="41462"/>
    <lineage>
        <taxon>Eukaryota</taxon>
        <taxon>Viridiplantae</taxon>
        <taxon>Chlorophyta</taxon>
        <taxon>core chlorophytes</taxon>
        <taxon>Trebouxiophyceae</taxon>
        <taxon>Trebouxiales</taxon>
        <taxon>Trebouxiaceae</taxon>
        <taxon>Myrmecia</taxon>
    </lineage>
</organism>
<dbReference type="InterPro" id="IPR036412">
    <property type="entry name" value="HAD-like_sf"/>
</dbReference>
<proteinExistence type="predicted"/>
<evidence type="ECO:0000313" key="5">
    <source>
        <dbReference type="Proteomes" id="UP001489004"/>
    </source>
</evidence>
<accession>A0AAW1Q124</accession>
<dbReference type="InterPro" id="IPR051400">
    <property type="entry name" value="HAD-like_hydrolase"/>
</dbReference>
<evidence type="ECO:0000313" key="4">
    <source>
        <dbReference type="EMBL" id="KAK9815634.1"/>
    </source>
</evidence>
<protein>
    <recommendedName>
        <fullName evidence="6">N-acylneuraminate-9-phosphatase</fullName>
    </recommendedName>
</protein>
<dbReference type="Gene3D" id="3.40.50.1000">
    <property type="entry name" value="HAD superfamily/HAD-like"/>
    <property type="match status" value="1"/>
</dbReference>
<keyword evidence="3" id="KW-0460">Magnesium</keyword>
<comment type="caution">
    <text evidence="4">The sequence shown here is derived from an EMBL/GenBank/DDBJ whole genome shotgun (WGS) entry which is preliminary data.</text>
</comment>
<dbReference type="PANTHER" id="PTHR46470:SF3">
    <property type="entry name" value="N-ACYLNEURAMINATE-9-PHOSPHATASE"/>
    <property type="match status" value="1"/>
</dbReference>
<dbReference type="SUPFAM" id="SSF56784">
    <property type="entry name" value="HAD-like"/>
    <property type="match status" value="1"/>
</dbReference>
<comment type="cofactor">
    <cofactor evidence="1">
        <name>Mg(2+)</name>
        <dbReference type="ChEBI" id="CHEBI:18420"/>
    </cofactor>
</comment>
<reference evidence="4 5" key="1">
    <citation type="journal article" date="2024" name="Nat. Commun.">
        <title>Phylogenomics reveals the evolutionary origins of lichenization in chlorophyte algae.</title>
        <authorList>
            <person name="Puginier C."/>
            <person name="Libourel C."/>
            <person name="Otte J."/>
            <person name="Skaloud P."/>
            <person name="Haon M."/>
            <person name="Grisel S."/>
            <person name="Petersen M."/>
            <person name="Berrin J.G."/>
            <person name="Delaux P.M."/>
            <person name="Dal Grande F."/>
            <person name="Keller J."/>
        </authorList>
    </citation>
    <scope>NUCLEOTIDE SEQUENCE [LARGE SCALE GENOMIC DNA]</scope>
    <source>
        <strain evidence="4 5">SAG 2043</strain>
    </source>
</reference>
<name>A0AAW1Q124_9CHLO</name>
<dbReference type="AlphaFoldDB" id="A0AAW1Q124"/>
<dbReference type="SFLD" id="SFLDS00003">
    <property type="entry name" value="Haloacid_Dehalogenase"/>
    <property type="match status" value="1"/>
</dbReference>
<dbReference type="InterPro" id="IPR023214">
    <property type="entry name" value="HAD_sf"/>
</dbReference>
<dbReference type="PRINTS" id="PR00413">
    <property type="entry name" value="HADHALOGNASE"/>
</dbReference>
<dbReference type="Proteomes" id="UP001489004">
    <property type="component" value="Unassembled WGS sequence"/>
</dbReference>
<dbReference type="InterPro" id="IPR006439">
    <property type="entry name" value="HAD-SF_hydro_IA"/>
</dbReference>
<dbReference type="SFLD" id="SFLDG01129">
    <property type="entry name" value="C1.5:_HAD__Beta-PGM__Phosphata"/>
    <property type="match status" value="1"/>
</dbReference>
<dbReference type="PANTHER" id="PTHR46470">
    <property type="entry name" value="N-ACYLNEURAMINATE-9-PHOSPHATASE"/>
    <property type="match status" value="1"/>
</dbReference>
<dbReference type="GO" id="GO:0046380">
    <property type="term" value="P:N-acetylneuraminate biosynthetic process"/>
    <property type="evidence" value="ECO:0007669"/>
    <property type="project" value="TreeGrafter"/>
</dbReference>
<dbReference type="Pfam" id="PF00702">
    <property type="entry name" value="Hydrolase"/>
    <property type="match status" value="1"/>
</dbReference>
<dbReference type="NCBIfam" id="TIGR01549">
    <property type="entry name" value="HAD-SF-IA-v1"/>
    <property type="match status" value="1"/>
</dbReference>
<evidence type="ECO:0000256" key="3">
    <source>
        <dbReference type="ARBA" id="ARBA00022842"/>
    </source>
</evidence>
<gene>
    <name evidence="4" type="ORF">WJX72_007201</name>
</gene>
<dbReference type="Gene3D" id="1.20.120.710">
    <property type="entry name" value="Haloacid dehalogenase hydrolase-like domain"/>
    <property type="match status" value="1"/>
</dbReference>
<keyword evidence="2" id="KW-0378">Hydrolase</keyword>